<dbReference type="InterPro" id="IPR002172">
    <property type="entry name" value="LDrepeatLR_classA_rpt"/>
</dbReference>
<evidence type="ECO:0000259" key="5">
    <source>
        <dbReference type="PROSITE" id="PS01180"/>
    </source>
</evidence>
<feature type="domain" description="CUB" evidence="5">
    <location>
        <begin position="46"/>
        <end position="168"/>
    </location>
</feature>
<evidence type="ECO:0000256" key="1">
    <source>
        <dbReference type="ARBA" id="ARBA00023157"/>
    </source>
</evidence>
<accession>A0ABD3V656</accession>
<reference evidence="6 7" key="1">
    <citation type="submission" date="2024-11" db="EMBL/GenBank/DDBJ databases">
        <title>Chromosome-level genome assembly of the freshwater bivalve Anodonta woodiana.</title>
        <authorList>
            <person name="Chen X."/>
        </authorList>
    </citation>
    <scope>NUCLEOTIDE SEQUENCE [LARGE SCALE GENOMIC DNA]</scope>
    <source>
        <strain evidence="6">MN2024</strain>
        <tissue evidence="6">Gills</tissue>
    </source>
</reference>
<dbReference type="InterPro" id="IPR035914">
    <property type="entry name" value="Sperma_CUB_dom_sf"/>
</dbReference>
<dbReference type="SMART" id="SM00042">
    <property type="entry name" value="CUB"/>
    <property type="match status" value="1"/>
</dbReference>
<dbReference type="SUPFAM" id="SSF57424">
    <property type="entry name" value="LDL receptor-like module"/>
    <property type="match status" value="1"/>
</dbReference>
<dbReference type="AlphaFoldDB" id="A0ABD3V656"/>
<dbReference type="InterPro" id="IPR036055">
    <property type="entry name" value="LDL_receptor-like_sf"/>
</dbReference>
<dbReference type="InterPro" id="IPR000859">
    <property type="entry name" value="CUB_dom"/>
</dbReference>
<comment type="caution">
    <text evidence="2">Lacks conserved residue(s) required for the propagation of feature annotation.</text>
</comment>
<gene>
    <name evidence="6" type="ORF">ACJMK2_011237</name>
</gene>
<keyword evidence="1 2" id="KW-1015">Disulfide bond</keyword>
<dbReference type="Proteomes" id="UP001634394">
    <property type="component" value="Unassembled WGS sequence"/>
</dbReference>
<evidence type="ECO:0000256" key="3">
    <source>
        <dbReference type="SAM" id="MobiDB-lite"/>
    </source>
</evidence>
<organism evidence="6 7">
    <name type="scientific">Sinanodonta woodiana</name>
    <name type="common">Chinese pond mussel</name>
    <name type="synonym">Anodonta woodiana</name>
    <dbReference type="NCBI Taxonomy" id="1069815"/>
    <lineage>
        <taxon>Eukaryota</taxon>
        <taxon>Metazoa</taxon>
        <taxon>Spiralia</taxon>
        <taxon>Lophotrochozoa</taxon>
        <taxon>Mollusca</taxon>
        <taxon>Bivalvia</taxon>
        <taxon>Autobranchia</taxon>
        <taxon>Heteroconchia</taxon>
        <taxon>Palaeoheterodonta</taxon>
        <taxon>Unionida</taxon>
        <taxon>Unionoidea</taxon>
        <taxon>Unionidae</taxon>
        <taxon>Unioninae</taxon>
        <taxon>Sinanodonta</taxon>
    </lineage>
</organism>
<feature type="transmembrane region" description="Helical" evidence="4">
    <location>
        <begin position="210"/>
        <end position="232"/>
    </location>
</feature>
<dbReference type="InterPro" id="IPR042333">
    <property type="entry name" value="LRAD2/Mig-13-like"/>
</dbReference>
<dbReference type="CDD" id="cd00041">
    <property type="entry name" value="CUB"/>
    <property type="match status" value="1"/>
</dbReference>
<keyword evidence="4" id="KW-0812">Transmembrane</keyword>
<protein>
    <recommendedName>
        <fullName evidence="5">CUB domain-containing protein</fullName>
    </recommendedName>
</protein>
<evidence type="ECO:0000313" key="6">
    <source>
        <dbReference type="EMBL" id="KAL3856486.1"/>
    </source>
</evidence>
<dbReference type="SUPFAM" id="SSF49854">
    <property type="entry name" value="Spermadhesin, CUB domain"/>
    <property type="match status" value="1"/>
</dbReference>
<keyword evidence="7" id="KW-1185">Reference proteome</keyword>
<feature type="disulfide bond" evidence="2">
    <location>
        <begin position="180"/>
        <end position="198"/>
    </location>
</feature>
<evidence type="ECO:0000256" key="4">
    <source>
        <dbReference type="SAM" id="Phobius"/>
    </source>
</evidence>
<proteinExistence type="predicted"/>
<name>A0ABD3V656_SINWO</name>
<dbReference type="CDD" id="cd00112">
    <property type="entry name" value="LDLa"/>
    <property type="match status" value="1"/>
</dbReference>
<keyword evidence="4" id="KW-1133">Transmembrane helix</keyword>
<evidence type="ECO:0000313" key="7">
    <source>
        <dbReference type="Proteomes" id="UP001634394"/>
    </source>
</evidence>
<keyword evidence="4" id="KW-0472">Membrane</keyword>
<dbReference type="Pfam" id="PF00057">
    <property type="entry name" value="Ldl_recept_a"/>
    <property type="match status" value="1"/>
</dbReference>
<dbReference type="PANTHER" id="PTHR24652:SF69">
    <property type="entry name" value="CUB DOMAIN-CONTAINING PROTEIN"/>
    <property type="match status" value="1"/>
</dbReference>
<dbReference type="Pfam" id="PF00431">
    <property type="entry name" value="CUB"/>
    <property type="match status" value="1"/>
</dbReference>
<dbReference type="Gene3D" id="4.10.400.10">
    <property type="entry name" value="Low-density Lipoprotein Receptor"/>
    <property type="match status" value="1"/>
</dbReference>
<dbReference type="EMBL" id="JBJQND010000013">
    <property type="protein sequence ID" value="KAL3856486.1"/>
    <property type="molecule type" value="Genomic_DNA"/>
</dbReference>
<dbReference type="PROSITE" id="PS50068">
    <property type="entry name" value="LDLRA_2"/>
    <property type="match status" value="1"/>
</dbReference>
<dbReference type="Gene3D" id="2.60.120.290">
    <property type="entry name" value="Spermadhesin, CUB domain"/>
    <property type="match status" value="1"/>
</dbReference>
<feature type="region of interest" description="Disordered" evidence="3">
    <location>
        <begin position="256"/>
        <end position="292"/>
    </location>
</feature>
<dbReference type="PANTHER" id="PTHR24652">
    <property type="entry name" value="LOW-DENSITY LIPOPROTEIN RECEPTOR CLASS A DOMAIN-CONTAINING PROTEIN 2"/>
    <property type="match status" value="1"/>
</dbReference>
<evidence type="ECO:0000256" key="2">
    <source>
        <dbReference type="PROSITE-ProRule" id="PRU00124"/>
    </source>
</evidence>
<dbReference type="CDD" id="cd12087">
    <property type="entry name" value="TM_EGFR-like"/>
    <property type="match status" value="1"/>
</dbReference>
<feature type="disulfide bond" evidence="2">
    <location>
        <begin position="173"/>
        <end position="185"/>
    </location>
</feature>
<comment type="caution">
    <text evidence="6">The sequence shown here is derived from an EMBL/GenBank/DDBJ whole genome shotgun (WGS) entry which is preliminary data.</text>
</comment>
<sequence>MILFLKRTYHNSKMESFTYVTAFVLLVCLSSVQVSGIQYYYMANRCGQSLNMSYYGIDQGRLQLTAHSSYESMTCTLTIVTPPMYDRLMIFFENVEIRNSISCSDDSLQLFDGPNIYNPRLSGLDFKICGYSKPGEVYKTKDNTLTLLFTSSSGSLVDSGFDAVFTAYHLGGCYNNEFECSNDRCIASYLTCNGYNSCGDDSYCTISGGAIAGIVIGCFVFICIMAVVFIVLRRRRRMLYGNGLYVTVDETTSTTVHAPPDTRGAARPGWNPPPPPNYPQGYPGSLPPAYKS</sequence>
<dbReference type="PROSITE" id="PS01180">
    <property type="entry name" value="CUB"/>
    <property type="match status" value="1"/>
</dbReference>